<organism evidence="10 11">
    <name type="scientific">Marasmius tenuissimus</name>
    <dbReference type="NCBI Taxonomy" id="585030"/>
    <lineage>
        <taxon>Eukaryota</taxon>
        <taxon>Fungi</taxon>
        <taxon>Dikarya</taxon>
        <taxon>Basidiomycota</taxon>
        <taxon>Agaricomycotina</taxon>
        <taxon>Agaricomycetes</taxon>
        <taxon>Agaricomycetidae</taxon>
        <taxon>Agaricales</taxon>
        <taxon>Marasmiineae</taxon>
        <taxon>Marasmiaceae</taxon>
        <taxon>Marasmius</taxon>
    </lineage>
</organism>
<dbReference type="PANTHER" id="PTHR13373:SF21">
    <property type="entry name" value="NUCLEAR PORE COMPLEX PROTEIN NUP85"/>
    <property type="match status" value="1"/>
</dbReference>
<evidence type="ECO:0000256" key="7">
    <source>
        <dbReference type="ARBA" id="ARBA00023132"/>
    </source>
</evidence>
<gene>
    <name evidence="10" type="ORF">AAF712_006906</name>
</gene>
<comment type="function">
    <text evidence="9">Functions as a component of the nuclear pore complex (NPC).</text>
</comment>
<sequence length="719" mass="81768">MSNHLNLVPPLVEKGHFEDLIGSNETISASMSPYSNSLAIFMTPNHIAVNPKDKATSYDEPMYFASYDKAPSSERRLFITDTAIIFNFLQDMLKSSEGKETSWLQSPDATGLIRQRAIEYVNFIKECWIHTSQPMSRPEGPLQFSSDHYRILYSCFSLFVLLYIPEPEFEKAPVGEELMEWLNIHFIEPSTEEGDLLSSLDNPWEDESFWPYLTRAVLRGLTKASVFFLNTLLKHPSRELQDLIPVLIPLVETQPRLRNFKAERDFAYASRRWSDKVKALRVEMDRIPEHLRFDDHENWWDSISDIVGILEGRGEVIQRVAEELGADWKEVCCAWGVFVDTRFRREDLPEVVAEVVEQMPPDPTNMEDMFHSALFSDQPEKALKYAAQFDPWLAAHLADLMEALGLLDAEVNTESELSKRDEYVLSYADYLHSDPTLWRIIVPYLYSCGEIGRERGDALLLRVPLHTQTADPTEGAPGPAESIARTVKEISSLCLEHQREYVRRAICKVAAQLLARQKDYGLAITYYISAEDWPGLGRVIDRVLEEYIQNGPVAFASYAAKFIHSLQELPSRTNTEGIFAHRLTFAVRYAQIHRLRAEGESHAAVSEIITLLREEIAPKSWWAVLLCDTVDLLQHGPVSLFSPSDVVLLLSRLEEIHIRTSQGCGDDYLGVLLRTINGGSEKDALDRLKTVRFALARYFARCTMAGGNSNDMASTTFSL</sequence>
<keyword evidence="11" id="KW-1185">Reference proteome</keyword>
<keyword evidence="4 9" id="KW-0509">mRNA transport</keyword>
<proteinExistence type="inferred from homology"/>
<accession>A0ABR2ZWL9</accession>
<keyword evidence="3 9" id="KW-0813">Transport</keyword>
<protein>
    <recommendedName>
        <fullName evidence="9">Nuclear pore complex protein Nup85</fullName>
    </recommendedName>
</protein>
<evidence type="ECO:0000313" key="11">
    <source>
        <dbReference type="Proteomes" id="UP001437256"/>
    </source>
</evidence>
<keyword evidence="7 9" id="KW-0906">Nuclear pore complex</keyword>
<evidence type="ECO:0000313" key="10">
    <source>
        <dbReference type="EMBL" id="KAL0066075.1"/>
    </source>
</evidence>
<evidence type="ECO:0000256" key="8">
    <source>
        <dbReference type="ARBA" id="ARBA00023242"/>
    </source>
</evidence>
<evidence type="ECO:0000256" key="6">
    <source>
        <dbReference type="ARBA" id="ARBA00023010"/>
    </source>
</evidence>
<evidence type="ECO:0000256" key="5">
    <source>
        <dbReference type="ARBA" id="ARBA00022927"/>
    </source>
</evidence>
<evidence type="ECO:0000256" key="3">
    <source>
        <dbReference type="ARBA" id="ARBA00022448"/>
    </source>
</evidence>
<comment type="subcellular location">
    <subcellularLocation>
        <location evidence="1 9">Nucleus</location>
        <location evidence="1 9">Nuclear pore complex</location>
    </subcellularLocation>
</comment>
<dbReference type="Proteomes" id="UP001437256">
    <property type="component" value="Unassembled WGS sequence"/>
</dbReference>
<dbReference type="Pfam" id="PF07575">
    <property type="entry name" value="Nucleopor_Nup85"/>
    <property type="match status" value="1"/>
</dbReference>
<evidence type="ECO:0000256" key="2">
    <source>
        <dbReference type="ARBA" id="ARBA00005573"/>
    </source>
</evidence>
<reference evidence="10 11" key="1">
    <citation type="submission" date="2024-05" db="EMBL/GenBank/DDBJ databases">
        <title>A draft genome resource for the thread blight pathogen Marasmius tenuissimus strain MS-2.</title>
        <authorList>
            <person name="Yulfo-Soto G.E."/>
            <person name="Baruah I.K."/>
            <person name="Amoako-Attah I."/>
            <person name="Bukari Y."/>
            <person name="Meinhardt L.W."/>
            <person name="Bailey B.A."/>
            <person name="Cohen S.P."/>
        </authorList>
    </citation>
    <scope>NUCLEOTIDE SEQUENCE [LARGE SCALE GENOMIC DNA]</scope>
    <source>
        <strain evidence="10 11">MS-2</strain>
    </source>
</reference>
<dbReference type="PANTHER" id="PTHR13373">
    <property type="entry name" value="FROUNT PROTEIN-RELATED"/>
    <property type="match status" value="1"/>
</dbReference>
<comment type="caution">
    <text evidence="10">The sequence shown here is derived from an EMBL/GenBank/DDBJ whole genome shotgun (WGS) entry which is preliminary data.</text>
</comment>
<comment type="similarity">
    <text evidence="2 9">Belongs to the nucleoporin Nup85 family.</text>
</comment>
<evidence type="ECO:0000256" key="1">
    <source>
        <dbReference type="ARBA" id="ARBA00004567"/>
    </source>
</evidence>
<keyword evidence="6 9" id="KW-0811">Translocation</keyword>
<dbReference type="EMBL" id="JBBXMP010000039">
    <property type="protein sequence ID" value="KAL0066075.1"/>
    <property type="molecule type" value="Genomic_DNA"/>
</dbReference>
<comment type="subunit">
    <text evidence="9">Component of the nuclear pore complex (NPC).</text>
</comment>
<keyword evidence="8 9" id="KW-0539">Nucleus</keyword>
<keyword evidence="9" id="KW-0472">Membrane</keyword>
<dbReference type="InterPro" id="IPR011502">
    <property type="entry name" value="Nucleoporin_Nup85"/>
</dbReference>
<keyword evidence="5 9" id="KW-0653">Protein transport</keyword>
<name>A0ABR2ZWL9_9AGAR</name>
<evidence type="ECO:0000256" key="9">
    <source>
        <dbReference type="RuleBase" id="RU365073"/>
    </source>
</evidence>
<evidence type="ECO:0000256" key="4">
    <source>
        <dbReference type="ARBA" id="ARBA00022816"/>
    </source>
</evidence>